<accession>A0A9D1SLF7</accession>
<reference evidence="7" key="2">
    <citation type="journal article" date="2021" name="PeerJ">
        <title>Extensive microbial diversity within the chicken gut microbiome revealed by metagenomics and culture.</title>
        <authorList>
            <person name="Gilroy R."/>
            <person name="Ravi A."/>
            <person name="Getino M."/>
            <person name="Pursley I."/>
            <person name="Horton D.L."/>
            <person name="Alikhan N.F."/>
            <person name="Baker D."/>
            <person name="Gharbi K."/>
            <person name="Hall N."/>
            <person name="Watson M."/>
            <person name="Adriaenssens E.M."/>
            <person name="Foster-Nyarko E."/>
            <person name="Jarju S."/>
            <person name="Secka A."/>
            <person name="Antonio M."/>
            <person name="Oren A."/>
            <person name="Chaudhuri R.R."/>
            <person name="La Ragione R."/>
            <person name="Hildebrand F."/>
            <person name="Pallen M.J."/>
        </authorList>
    </citation>
    <scope>NUCLEOTIDE SEQUENCE</scope>
    <source>
        <strain evidence="7">CHK160-1198</strain>
    </source>
</reference>
<evidence type="ECO:0000313" key="8">
    <source>
        <dbReference type="Proteomes" id="UP000824099"/>
    </source>
</evidence>
<comment type="caution">
    <text evidence="7">The sequence shown here is derived from an EMBL/GenBank/DDBJ whole genome shotgun (WGS) entry which is preliminary data.</text>
</comment>
<keyword evidence="3 6" id="KW-0812">Transmembrane</keyword>
<keyword evidence="5 6" id="KW-0472">Membrane</keyword>
<evidence type="ECO:0000256" key="6">
    <source>
        <dbReference type="SAM" id="Phobius"/>
    </source>
</evidence>
<gene>
    <name evidence="7" type="ORF">IAB06_05995</name>
</gene>
<comment type="subcellular location">
    <subcellularLocation>
        <location evidence="1">Cell membrane</location>
        <topology evidence="1">Multi-pass membrane protein</topology>
    </subcellularLocation>
</comment>
<dbReference type="Proteomes" id="UP000824099">
    <property type="component" value="Unassembled WGS sequence"/>
</dbReference>
<protein>
    <submittedName>
        <fullName evidence="7">CidA/LrgA family protein</fullName>
    </submittedName>
</protein>
<organism evidence="7 8">
    <name type="scientific">Candidatus Avacidaminococcus intestinavium</name>
    <dbReference type="NCBI Taxonomy" id="2840684"/>
    <lineage>
        <taxon>Bacteria</taxon>
        <taxon>Bacillati</taxon>
        <taxon>Bacillota</taxon>
        <taxon>Negativicutes</taxon>
        <taxon>Acidaminococcales</taxon>
        <taxon>Acidaminococcaceae</taxon>
        <taxon>Acidaminococcaceae incertae sedis</taxon>
        <taxon>Candidatus Avacidaminococcus</taxon>
    </lineage>
</organism>
<feature type="transmembrane region" description="Helical" evidence="6">
    <location>
        <begin position="6"/>
        <end position="27"/>
    </location>
</feature>
<dbReference type="EMBL" id="DVNI01000098">
    <property type="protein sequence ID" value="HIU64566.1"/>
    <property type="molecule type" value="Genomic_DNA"/>
</dbReference>
<dbReference type="GO" id="GO:0005886">
    <property type="term" value="C:plasma membrane"/>
    <property type="evidence" value="ECO:0007669"/>
    <property type="project" value="UniProtKB-SubCell"/>
</dbReference>
<evidence type="ECO:0000256" key="3">
    <source>
        <dbReference type="ARBA" id="ARBA00022692"/>
    </source>
</evidence>
<feature type="non-terminal residue" evidence="7">
    <location>
        <position position="78"/>
    </location>
</feature>
<evidence type="ECO:0000256" key="5">
    <source>
        <dbReference type="ARBA" id="ARBA00023136"/>
    </source>
</evidence>
<dbReference type="InterPro" id="IPR005538">
    <property type="entry name" value="LrgA/CidA"/>
</dbReference>
<proteinExistence type="predicted"/>
<name>A0A9D1SLF7_9FIRM</name>
<dbReference type="PANTHER" id="PTHR33931">
    <property type="entry name" value="HOLIN-LIKE PROTEIN CIDA-RELATED"/>
    <property type="match status" value="1"/>
</dbReference>
<evidence type="ECO:0000313" key="7">
    <source>
        <dbReference type="EMBL" id="HIU64566.1"/>
    </source>
</evidence>
<keyword evidence="4 6" id="KW-1133">Transmembrane helix</keyword>
<dbReference type="AlphaFoldDB" id="A0A9D1SLF7"/>
<keyword evidence="2" id="KW-1003">Cell membrane</keyword>
<evidence type="ECO:0000256" key="1">
    <source>
        <dbReference type="ARBA" id="ARBA00004651"/>
    </source>
</evidence>
<dbReference type="PANTHER" id="PTHR33931:SF2">
    <property type="entry name" value="HOLIN-LIKE PROTEIN CIDA"/>
    <property type="match status" value="1"/>
</dbReference>
<reference evidence="7" key="1">
    <citation type="submission" date="2020-10" db="EMBL/GenBank/DDBJ databases">
        <authorList>
            <person name="Gilroy R."/>
        </authorList>
    </citation>
    <scope>NUCLEOTIDE SEQUENCE</scope>
    <source>
        <strain evidence="7">CHK160-1198</strain>
    </source>
</reference>
<evidence type="ECO:0000256" key="2">
    <source>
        <dbReference type="ARBA" id="ARBA00022475"/>
    </source>
</evidence>
<dbReference type="Pfam" id="PF03788">
    <property type="entry name" value="LrgA"/>
    <property type="match status" value="1"/>
</dbReference>
<feature type="transmembrane region" description="Helical" evidence="6">
    <location>
        <begin position="34"/>
        <end position="55"/>
    </location>
</feature>
<sequence length="78" mass="8489">MTTNSLFTGFTCILLIQFVSTLIIDTLQIQFPPALLGMILLTMLLLCKALNVTLVEDACTLLLEKMGMLFVPAGVSIL</sequence>
<evidence type="ECO:0000256" key="4">
    <source>
        <dbReference type="ARBA" id="ARBA00022989"/>
    </source>
</evidence>